<evidence type="ECO:0000313" key="12">
    <source>
        <dbReference type="Proteomes" id="UP001595615"/>
    </source>
</evidence>
<keyword evidence="7 8" id="KW-0408">Iron</keyword>
<keyword evidence="4 8" id="KW-0058">Aromatic hydrocarbons catabolism</keyword>
<dbReference type="RefSeq" id="WP_380860691.1">
    <property type="nucleotide sequence ID" value="NZ_JBHRXV010000009.1"/>
</dbReference>
<sequence>MPQSFPFRHRELGYLALTVSDLAASLKFHLDVVGLEDRGQTDGAQFLRCGDRDYQLLLVEGPVPGLQRVAWEVEDDRQLDAAFAHYAVQGYQPAWIDAAEARALRLGRAFRIRQRATGIAFEYFTGMSRPVEPFRSDLAGIDRLGHVVFTVEHFDECLAELTGTMGFLVSDYAGDGVAFLRAFPNPLHHSFAIQRGSDDHLQHVNFMVDGMDTIGTAVNRLNDSGTPIVFGPGKHFPSGSIFLYFLDPDGMTFEYSAGMEEFPEVAARDARRLEPSLKTIDLWGGRPDPRFGRTGAIDRGGDRPGA</sequence>
<comment type="caution">
    <text evidence="11">The sequence shown here is derived from an EMBL/GenBank/DDBJ whole genome shotgun (WGS) entry which is preliminary data.</text>
</comment>
<evidence type="ECO:0000256" key="6">
    <source>
        <dbReference type="ARBA" id="ARBA00023002"/>
    </source>
</evidence>
<keyword evidence="12" id="KW-1185">Reference proteome</keyword>
<evidence type="ECO:0000256" key="3">
    <source>
        <dbReference type="ARBA" id="ARBA00022723"/>
    </source>
</evidence>
<accession>A0ABV7X9V1</accession>
<evidence type="ECO:0000256" key="5">
    <source>
        <dbReference type="ARBA" id="ARBA00022964"/>
    </source>
</evidence>
<keyword evidence="6 8" id="KW-0560">Oxidoreductase</keyword>
<evidence type="ECO:0000256" key="9">
    <source>
        <dbReference type="SAM" id="MobiDB-lite"/>
    </source>
</evidence>
<evidence type="ECO:0000256" key="7">
    <source>
        <dbReference type="ARBA" id="ARBA00023004"/>
    </source>
</evidence>
<dbReference type="EMBL" id="JBHRXV010000009">
    <property type="protein sequence ID" value="MFC3712900.1"/>
    <property type="molecule type" value="Genomic_DNA"/>
</dbReference>
<evidence type="ECO:0000313" key="11">
    <source>
        <dbReference type="EMBL" id="MFC3712900.1"/>
    </source>
</evidence>
<keyword evidence="5 8" id="KW-0223">Dioxygenase</keyword>
<dbReference type="Pfam" id="PF00903">
    <property type="entry name" value="Glyoxalase"/>
    <property type="match status" value="2"/>
</dbReference>
<dbReference type="InterPro" id="IPR029068">
    <property type="entry name" value="Glyas_Bleomycin-R_OHBP_Dase"/>
</dbReference>
<dbReference type="InterPro" id="IPR000486">
    <property type="entry name" value="Xdiol_ring_cleave_dOase_1/2"/>
</dbReference>
<evidence type="ECO:0000259" key="10">
    <source>
        <dbReference type="PROSITE" id="PS51819"/>
    </source>
</evidence>
<evidence type="ECO:0000256" key="8">
    <source>
        <dbReference type="RuleBase" id="RU000683"/>
    </source>
</evidence>
<keyword evidence="3" id="KW-0479">Metal-binding</keyword>
<dbReference type="InterPro" id="IPR037523">
    <property type="entry name" value="VOC_core"/>
</dbReference>
<feature type="region of interest" description="Disordered" evidence="9">
    <location>
        <begin position="284"/>
        <end position="306"/>
    </location>
</feature>
<protein>
    <submittedName>
        <fullName evidence="11">VOC family protein</fullName>
    </submittedName>
</protein>
<comment type="cofactor">
    <cofactor evidence="1 8">
        <name>Fe(2+)</name>
        <dbReference type="ChEBI" id="CHEBI:29033"/>
    </cofactor>
</comment>
<dbReference type="PROSITE" id="PS51819">
    <property type="entry name" value="VOC"/>
    <property type="match status" value="2"/>
</dbReference>
<dbReference type="SUPFAM" id="SSF54593">
    <property type="entry name" value="Glyoxalase/Bleomycin resistance protein/Dihydroxybiphenyl dioxygenase"/>
    <property type="match status" value="2"/>
</dbReference>
<evidence type="ECO:0000256" key="4">
    <source>
        <dbReference type="ARBA" id="ARBA00022797"/>
    </source>
</evidence>
<dbReference type="Proteomes" id="UP001595615">
    <property type="component" value="Unassembled WGS sequence"/>
</dbReference>
<feature type="domain" description="VOC" evidence="10">
    <location>
        <begin position="143"/>
        <end position="258"/>
    </location>
</feature>
<evidence type="ECO:0000256" key="1">
    <source>
        <dbReference type="ARBA" id="ARBA00001954"/>
    </source>
</evidence>
<feature type="domain" description="VOC" evidence="10">
    <location>
        <begin position="11"/>
        <end position="126"/>
    </location>
</feature>
<reference evidence="12" key="1">
    <citation type="journal article" date="2019" name="Int. J. Syst. Evol. Microbiol.">
        <title>The Global Catalogue of Microorganisms (GCM) 10K type strain sequencing project: providing services to taxonomists for standard genome sequencing and annotation.</title>
        <authorList>
            <consortium name="The Broad Institute Genomics Platform"/>
            <consortium name="The Broad Institute Genome Sequencing Center for Infectious Disease"/>
            <person name="Wu L."/>
            <person name="Ma J."/>
        </authorList>
    </citation>
    <scope>NUCLEOTIDE SEQUENCE [LARGE SCALE GENOMIC DNA]</scope>
    <source>
        <strain evidence="12">KCTC 42644</strain>
    </source>
</reference>
<name>A0ABV7X9V1_9SPHN</name>
<dbReference type="Gene3D" id="3.10.180.10">
    <property type="entry name" value="2,3-Dihydroxybiphenyl 1,2-Dioxygenase, domain 1"/>
    <property type="match status" value="2"/>
</dbReference>
<gene>
    <name evidence="11" type="ORF">ACFOMD_09980</name>
</gene>
<evidence type="ECO:0000256" key="2">
    <source>
        <dbReference type="ARBA" id="ARBA00008784"/>
    </source>
</evidence>
<proteinExistence type="inferred from homology"/>
<dbReference type="PROSITE" id="PS00082">
    <property type="entry name" value="EXTRADIOL_DIOXYGENAS"/>
    <property type="match status" value="1"/>
</dbReference>
<organism evidence="11 12">
    <name type="scientific">Sphingoaurantiacus capsulatus</name>
    <dbReference type="NCBI Taxonomy" id="1771310"/>
    <lineage>
        <taxon>Bacteria</taxon>
        <taxon>Pseudomonadati</taxon>
        <taxon>Pseudomonadota</taxon>
        <taxon>Alphaproteobacteria</taxon>
        <taxon>Sphingomonadales</taxon>
        <taxon>Sphingosinicellaceae</taxon>
        <taxon>Sphingoaurantiacus</taxon>
    </lineage>
</organism>
<comment type="similarity">
    <text evidence="2 8">Belongs to the extradiol ring-cleavage dioxygenase family.</text>
</comment>
<dbReference type="InterPro" id="IPR004360">
    <property type="entry name" value="Glyas_Fos-R_dOase_dom"/>
</dbReference>